<name>A0ABV0MJ78_9TELE</name>
<evidence type="ECO:0000256" key="6">
    <source>
        <dbReference type="RuleBase" id="RU000488"/>
    </source>
</evidence>
<keyword evidence="8" id="KW-1185">Reference proteome</keyword>
<dbReference type="SUPFAM" id="SSF103506">
    <property type="entry name" value="Mitochondrial carrier"/>
    <property type="match status" value="1"/>
</dbReference>
<accession>A0ABV0MJ78</accession>
<evidence type="ECO:0000313" key="8">
    <source>
        <dbReference type="Proteomes" id="UP001476798"/>
    </source>
</evidence>
<keyword evidence="4 5" id="KW-0472">Membrane</keyword>
<dbReference type="PROSITE" id="PS50920">
    <property type="entry name" value="SOLCAR"/>
    <property type="match status" value="1"/>
</dbReference>
<evidence type="ECO:0000256" key="2">
    <source>
        <dbReference type="ARBA" id="ARBA00006375"/>
    </source>
</evidence>
<proteinExistence type="inferred from homology"/>
<protein>
    <submittedName>
        <fullName evidence="7">Uncharacterized protein</fullName>
    </submittedName>
</protein>
<keyword evidence="3 5" id="KW-0812">Transmembrane</keyword>
<reference evidence="7 8" key="1">
    <citation type="submission" date="2021-06" db="EMBL/GenBank/DDBJ databases">
        <authorList>
            <person name="Palmer J.M."/>
        </authorList>
    </citation>
    <scope>NUCLEOTIDE SEQUENCE [LARGE SCALE GENOMIC DNA]</scope>
    <source>
        <strain evidence="7 8">GA_2019</strain>
        <tissue evidence="7">Muscle</tissue>
    </source>
</reference>
<evidence type="ECO:0000256" key="3">
    <source>
        <dbReference type="ARBA" id="ARBA00022692"/>
    </source>
</evidence>
<dbReference type="EMBL" id="JAHRIO010001192">
    <property type="protein sequence ID" value="MEQ2158774.1"/>
    <property type="molecule type" value="Genomic_DNA"/>
</dbReference>
<dbReference type="Proteomes" id="UP001476798">
    <property type="component" value="Unassembled WGS sequence"/>
</dbReference>
<gene>
    <name evidence="7" type="ORF">GOODEAATRI_015852</name>
</gene>
<comment type="similarity">
    <text evidence="2 6">Belongs to the mitochondrial carrier (TC 2.A.29) family.</text>
</comment>
<evidence type="ECO:0000313" key="7">
    <source>
        <dbReference type="EMBL" id="MEQ2158774.1"/>
    </source>
</evidence>
<comment type="subcellular location">
    <subcellularLocation>
        <location evidence="1">Membrane</location>
        <topology evidence="1">Multi-pass membrane protein</topology>
    </subcellularLocation>
</comment>
<organism evidence="7 8">
    <name type="scientific">Goodea atripinnis</name>
    <dbReference type="NCBI Taxonomy" id="208336"/>
    <lineage>
        <taxon>Eukaryota</taxon>
        <taxon>Metazoa</taxon>
        <taxon>Chordata</taxon>
        <taxon>Craniata</taxon>
        <taxon>Vertebrata</taxon>
        <taxon>Euteleostomi</taxon>
        <taxon>Actinopterygii</taxon>
        <taxon>Neopterygii</taxon>
        <taxon>Teleostei</taxon>
        <taxon>Neoteleostei</taxon>
        <taxon>Acanthomorphata</taxon>
        <taxon>Ovalentaria</taxon>
        <taxon>Atherinomorphae</taxon>
        <taxon>Cyprinodontiformes</taxon>
        <taxon>Goodeidae</taxon>
        <taxon>Goodea</taxon>
    </lineage>
</organism>
<feature type="repeat" description="Solcar" evidence="5">
    <location>
        <begin position="1"/>
        <end position="63"/>
    </location>
</feature>
<dbReference type="InterPro" id="IPR023395">
    <property type="entry name" value="MCP_dom_sf"/>
</dbReference>
<keyword evidence="6" id="KW-0813">Transport</keyword>
<sequence length="63" mass="7329">TFPIDLAKTRLQVQGQVGDIKYREIRYRGMLHAIVRIVREEGLRALYSGSVGSFIYFNVFHLE</sequence>
<evidence type="ECO:0000256" key="5">
    <source>
        <dbReference type="PROSITE-ProRule" id="PRU00282"/>
    </source>
</evidence>
<feature type="non-terminal residue" evidence="7">
    <location>
        <position position="1"/>
    </location>
</feature>
<evidence type="ECO:0000256" key="4">
    <source>
        <dbReference type="ARBA" id="ARBA00023136"/>
    </source>
</evidence>
<evidence type="ECO:0000256" key="1">
    <source>
        <dbReference type="ARBA" id="ARBA00004141"/>
    </source>
</evidence>
<dbReference type="InterPro" id="IPR018108">
    <property type="entry name" value="MCP_transmembrane"/>
</dbReference>
<dbReference type="Gene3D" id="1.50.40.10">
    <property type="entry name" value="Mitochondrial carrier domain"/>
    <property type="match status" value="1"/>
</dbReference>
<dbReference type="Pfam" id="PF00153">
    <property type="entry name" value="Mito_carr"/>
    <property type="match status" value="1"/>
</dbReference>
<comment type="caution">
    <text evidence="7">The sequence shown here is derived from an EMBL/GenBank/DDBJ whole genome shotgun (WGS) entry which is preliminary data.</text>
</comment>